<gene>
    <name evidence="3" type="ORF">DKZ56_12350</name>
</gene>
<dbReference type="KEGG" id="uth:DKZ56_12350"/>
<dbReference type="AlphaFoldDB" id="A0A4P6UUT9"/>
<dbReference type="Gene3D" id="3.40.50.1820">
    <property type="entry name" value="alpha/beta hydrolase"/>
    <property type="match status" value="1"/>
</dbReference>
<dbReference type="InterPro" id="IPR029058">
    <property type="entry name" value="AB_hydrolase_fold"/>
</dbReference>
<sequence length="265" mass="30118">MKENGSIESIRKYPSPNPQVELLEIIYWSNGLRVKGLLAKPIKEGHYEGLLYLRGGLQSVGMVRPARIAQFALNGFVVFAPYYRGNRGGEGRDEFGGDDRLDALYGIEIVKTFAKVDKVHLFGFSRGGMMALWTAILSKSIRSVVTWSGVSNLTELYYERVDLRRTLKRLIGGSPNKYPEIYEERSPIYEVERIQAPVLIIHGTEDQNVSIEQSKRLEKALKEAGKEVETWYMSGLAHHFPPNLNRETVQSICKWMKDKGSEKSF</sequence>
<name>A0A4P6UUT9_9BACL</name>
<dbReference type="GO" id="GO:0006508">
    <property type="term" value="P:proteolysis"/>
    <property type="evidence" value="ECO:0007669"/>
    <property type="project" value="InterPro"/>
</dbReference>
<evidence type="ECO:0000313" key="4">
    <source>
        <dbReference type="Proteomes" id="UP000291151"/>
    </source>
</evidence>
<proteinExistence type="predicted"/>
<dbReference type="SUPFAM" id="SSF53474">
    <property type="entry name" value="alpha/beta-Hydrolases"/>
    <property type="match status" value="1"/>
</dbReference>
<protein>
    <submittedName>
        <fullName evidence="3">S9 family peptidase</fullName>
    </submittedName>
</protein>
<dbReference type="Pfam" id="PF00326">
    <property type="entry name" value="Peptidase_S9"/>
    <property type="match status" value="1"/>
</dbReference>
<dbReference type="PANTHER" id="PTHR42776:SF27">
    <property type="entry name" value="DIPEPTIDYL PEPTIDASE FAMILY MEMBER 6"/>
    <property type="match status" value="1"/>
</dbReference>
<reference evidence="3 4" key="1">
    <citation type="submission" date="2019-02" db="EMBL/GenBank/DDBJ databases">
        <title>Ureibacillus thermophilus.</title>
        <authorList>
            <person name="Sunny J.S."/>
            <person name="Natarajan A."/>
            <person name="Saleena L.M."/>
        </authorList>
    </citation>
    <scope>NUCLEOTIDE SEQUENCE [LARGE SCALE GENOMIC DNA]</scope>
    <source>
        <strain evidence="3 4">LM102</strain>
    </source>
</reference>
<evidence type="ECO:0000256" key="1">
    <source>
        <dbReference type="ARBA" id="ARBA00022801"/>
    </source>
</evidence>
<dbReference type="GO" id="GO:0004252">
    <property type="term" value="F:serine-type endopeptidase activity"/>
    <property type="evidence" value="ECO:0007669"/>
    <property type="project" value="TreeGrafter"/>
</dbReference>
<accession>A0A4P6UUT9</accession>
<dbReference type="Proteomes" id="UP000291151">
    <property type="component" value="Chromosome"/>
</dbReference>
<keyword evidence="1" id="KW-0378">Hydrolase</keyword>
<dbReference type="EMBL" id="CP036528">
    <property type="protein sequence ID" value="QBK26587.1"/>
    <property type="molecule type" value="Genomic_DNA"/>
</dbReference>
<dbReference type="InterPro" id="IPR001375">
    <property type="entry name" value="Peptidase_S9_cat"/>
</dbReference>
<evidence type="ECO:0000313" key="3">
    <source>
        <dbReference type="EMBL" id="QBK26587.1"/>
    </source>
</evidence>
<dbReference type="PANTHER" id="PTHR42776">
    <property type="entry name" value="SERINE PEPTIDASE S9 FAMILY MEMBER"/>
    <property type="match status" value="1"/>
</dbReference>
<dbReference type="RefSeq" id="WP_208650277.1">
    <property type="nucleotide sequence ID" value="NZ_CP036528.1"/>
</dbReference>
<feature type="domain" description="Peptidase S9 prolyl oligopeptidase catalytic" evidence="2">
    <location>
        <begin position="67"/>
        <end position="258"/>
    </location>
</feature>
<organism evidence="3 4">
    <name type="scientific">Ureibacillus thermophilus</name>
    <dbReference type="NCBI Taxonomy" id="367743"/>
    <lineage>
        <taxon>Bacteria</taxon>
        <taxon>Bacillati</taxon>
        <taxon>Bacillota</taxon>
        <taxon>Bacilli</taxon>
        <taxon>Bacillales</taxon>
        <taxon>Caryophanaceae</taxon>
        <taxon>Ureibacillus</taxon>
    </lineage>
</organism>
<evidence type="ECO:0000259" key="2">
    <source>
        <dbReference type="Pfam" id="PF00326"/>
    </source>
</evidence>
<keyword evidence="4" id="KW-1185">Reference proteome</keyword>